<dbReference type="InterPro" id="IPR029058">
    <property type="entry name" value="AB_hydrolase_fold"/>
</dbReference>
<dbReference type="PANTHER" id="PTHR48081">
    <property type="entry name" value="AB HYDROLASE SUPERFAMILY PROTEIN C4A8.06C"/>
    <property type="match status" value="1"/>
</dbReference>
<dbReference type="Gene3D" id="3.40.50.1820">
    <property type="entry name" value="alpha/beta hydrolase"/>
    <property type="match status" value="2"/>
</dbReference>
<name>J6F8C3_TRIAS</name>
<protein>
    <recommendedName>
        <fullName evidence="4">Peptidase S9 prolyl oligopeptidase catalytic domain-containing protein</fullName>
    </recommendedName>
</protein>
<dbReference type="AlphaFoldDB" id="J6F8C3"/>
<dbReference type="RefSeq" id="XP_014182914.1">
    <property type="nucleotide sequence ID" value="XM_014327439.1"/>
</dbReference>
<keyword evidence="1" id="KW-0378">Hydrolase</keyword>
<evidence type="ECO:0000313" key="3">
    <source>
        <dbReference type="Proteomes" id="UP000002748"/>
    </source>
</evidence>
<dbReference type="GO" id="GO:0016787">
    <property type="term" value="F:hydrolase activity"/>
    <property type="evidence" value="ECO:0007669"/>
    <property type="project" value="UniProtKB-KW"/>
</dbReference>
<reference evidence="2 3" key="1">
    <citation type="journal article" date="2012" name="Eukaryot. Cell">
        <title>Draft genome sequence of CBS 2479, the standard type strain of Trichosporon asahii.</title>
        <authorList>
            <person name="Yang R.Y."/>
            <person name="Li H.T."/>
            <person name="Zhu H."/>
            <person name="Zhou G.P."/>
            <person name="Wang M."/>
            <person name="Wang L."/>
        </authorList>
    </citation>
    <scope>NUCLEOTIDE SEQUENCE [LARGE SCALE GENOMIC DNA]</scope>
    <source>
        <strain evidence="3">ATCC 90039 / CBS 2479 / JCM 2466 / KCTC 7840 / NCYC 2677 / UAMH 7654</strain>
    </source>
</reference>
<organism evidence="2 3">
    <name type="scientific">Trichosporon asahii var. asahii (strain ATCC 90039 / CBS 2479 / JCM 2466 / KCTC 7840 / NBRC 103889/ NCYC 2677 / UAMH 7654)</name>
    <name type="common">Yeast</name>
    <dbReference type="NCBI Taxonomy" id="1186058"/>
    <lineage>
        <taxon>Eukaryota</taxon>
        <taxon>Fungi</taxon>
        <taxon>Dikarya</taxon>
        <taxon>Basidiomycota</taxon>
        <taxon>Agaricomycotina</taxon>
        <taxon>Tremellomycetes</taxon>
        <taxon>Trichosporonales</taxon>
        <taxon>Trichosporonaceae</taxon>
        <taxon>Trichosporon</taxon>
    </lineage>
</organism>
<dbReference type="HOGENOM" id="CLU_1012611_0_0_1"/>
<evidence type="ECO:0008006" key="4">
    <source>
        <dbReference type="Google" id="ProtNLM"/>
    </source>
</evidence>
<dbReference type="VEuPathDB" id="FungiDB:A1Q1_07203"/>
<dbReference type="Proteomes" id="UP000002748">
    <property type="component" value="Unassembled WGS sequence"/>
</dbReference>
<sequence length="305" mass="33274">MLPHASFSDAVSDLKAAFAWLRLHLPEAITALCPASSVDLDSYITAGDSAGGILALLMPFVLSPKPRAVFEAYAITDLGEYHPPKPAHFPLSGLFSEDEIRAALEERDPGGAMTGNLYNVELPPPFGRVRAEDLEKAIGRRLEEGEARGMALRNDMSNYCLKHKLTLPLLFRHTFLDKPILASGSPSQIAKAEADFQAQVQALSPLHLLRRQNEYPPTVIWHGTTDGGVPHSTHALPFLKELDARGVDSLALFAVGASHVFDAFIVEPSDQGWSDFVLPTMAFIKRHVPPDAALDGRDGRERAKL</sequence>
<dbReference type="SUPFAM" id="SSF53474">
    <property type="entry name" value="alpha/beta-Hydrolases"/>
    <property type="match status" value="1"/>
</dbReference>
<proteinExistence type="predicted"/>
<dbReference type="OrthoDB" id="2578778at2759"/>
<dbReference type="GeneID" id="25990715"/>
<dbReference type="InterPro" id="IPR050300">
    <property type="entry name" value="GDXG_lipolytic_enzyme"/>
</dbReference>
<comment type="caution">
    <text evidence="2">The sequence shown here is derived from an EMBL/GenBank/DDBJ whole genome shotgun (WGS) entry which is preliminary data.</text>
</comment>
<evidence type="ECO:0000313" key="2">
    <source>
        <dbReference type="EMBL" id="EJT51572.1"/>
    </source>
</evidence>
<accession>J6F8C3</accession>
<gene>
    <name evidence="2" type="ORF">A1Q1_07203</name>
</gene>
<dbReference type="KEGG" id="tasa:A1Q1_07203"/>
<dbReference type="EMBL" id="ALBS01000051">
    <property type="protein sequence ID" value="EJT51572.1"/>
    <property type="molecule type" value="Genomic_DNA"/>
</dbReference>
<dbReference type="PANTHER" id="PTHR48081:SF3">
    <property type="entry name" value="ALPHA_BETA HYDROLASE FOLD-3 DOMAIN-CONTAINING PROTEIN"/>
    <property type="match status" value="1"/>
</dbReference>
<evidence type="ECO:0000256" key="1">
    <source>
        <dbReference type="ARBA" id="ARBA00022801"/>
    </source>
</evidence>